<gene>
    <name evidence="7" type="ORF">HMPREF9473_02234</name>
</gene>
<proteinExistence type="predicted"/>
<name>G5IFF6_9FIRM</name>
<reference evidence="7 8" key="1">
    <citation type="submission" date="2011-08" db="EMBL/GenBank/DDBJ databases">
        <title>The Genome Sequence of Clostridium hathewayi WAL-18680.</title>
        <authorList>
            <consortium name="The Broad Institute Genome Sequencing Platform"/>
            <person name="Earl A."/>
            <person name="Ward D."/>
            <person name="Feldgarden M."/>
            <person name="Gevers D."/>
            <person name="Finegold S.M."/>
            <person name="Summanen P.H."/>
            <person name="Molitoris D.R."/>
            <person name="Song M."/>
            <person name="Daigneault M."/>
            <person name="Allen-Vercoe E."/>
            <person name="Young S.K."/>
            <person name="Zeng Q."/>
            <person name="Gargeya S."/>
            <person name="Fitzgerald M."/>
            <person name="Haas B."/>
            <person name="Abouelleil A."/>
            <person name="Alvarado L."/>
            <person name="Arachchi H.M."/>
            <person name="Berlin A."/>
            <person name="Brown A."/>
            <person name="Chapman S.B."/>
            <person name="Chen Z."/>
            <person name="Dunbar C."/>
            <person name="Freedman E."/>
            <person name="Gearin G."/>
            <person name="Gellesch M."/>
            <person name="Goldberg J."/>
            <person name="Griggs A."/>
            <person name="Gujja S."/>
            <person name="Heiman D."/>
            <person name="Howarth C."/>
            <person name="Larson L."/>
            <person name="Lui A."/>
            <person name="MacDonald P.J.P."/>
            <person name="Montmayeur A."/>
            <person name="Murphy C."/>
            <person name="Neiman D."/>
            <person name="Pearson M."/>
            <person name="Priest M."/>
            <person name="Roberts A."/>
            <person name="Saif S."/>
            <person name="Shea T."/>
            <person name="Shenoy N."/>
            <person name="Sisk P."/>
            <person name="Stolte C."/>
            <person name="Sykes S."/>
            <person name="Wortman J."/>
            <person name="Nusbaum C."/>
            <person name="Birren B."/>
        </authorList>
    </citation>
    <scope>NUCLEOTIDE SEQUENCE [LARGE SCALE GENOMIC DNA]</scope>
    <source>
        <strain evidence="7 8">WAL-18680</strain>
    </source>
</reference>
<dbReference type="AlphaFoldDB" id="G5IFF6"/>
<organism evidence="7 8">
    <name type="scientific">Hungatella hathewayi WAL-18680</name>
    <dbReference type="NCBI Taxonomy" id="742737"/>
    <lineage>
        <taxon>Bacteria</taxon>
        <taxon>Bacillati</taxon>
        <taxon>Bacillota</taxon>
        <taxon>Clostridia</taxon>
        <taxon>Lachnospirales</taxon>
        <taxon>Lachnospiraceae</taxon>
        <taxon>Hungatella</taxon>
    </lineage>
</organism>
<dbReference type="EMBL" id="ADLN01000046">
    <property type="protein sequence ID" value="EHI59739.1"/>
    <property type="molecule type" value="Genomic_DNA"/>
</dbReference>
<dbReference type="PATRIC" id="fig|742737.3.peg.2258"/>
<feature type="transmembrane region" description="Helical" evidence="6">
    <location>
        <begin position="136"/>
        <end position="163"/>
    </location>
</feature>
<dbReference type="OrthoDB" id="9802195at2"/>
<evidence type="ECO:0000256" key="4">
    <source>
        <dbReference type="ARBA" id="ARBA00022989"/>
    </source>
</evidence>
<dbReference type="GO" id="GO:0008360">
    <property type="term" value="P:regulation of cell shape"/>
    <property type="evidence" value="ECO:0007669"/>
    <property type="project" value="UniProtKB-KW"/>
</dbReference>
<feature type="transmembrane region" description="Helical" evidence="6">
    <location>
        <begin position="248"/>
        <end position="269"/>
    </location>
</feature>
<evidence type="ECO:0000313" key="7">
    <source>
        <dbReference type="EMBL" id="EHI59739.1"/>
    </source>
</evidence>
<feature type="transmembrane region" description="Helical" evidence="6">
    <location>
        <begin position="336"/>
        <end position="357"/>
    </location>
</feature>
<feature type="transmembrane region" description="Helical" evidence="6">
    <location>
        <begin position="76"/>
        <end position="97"/>
    </location>
</feature>
<keyword evidence="5 6" id="KW-0472">Membrane</keyword>
<dbReference type="Pfam" id="PF01098">
    <property type="entry name" value="FTSW_RODA_SPOVE"/>
    <property type="match status" value="1"/>
</dbReference>
<keyword evidence="8" id="KW-1185">Reference proteome</keyword>
<feature type="transmembrane region" description="Helical" evidence="6">
    <location>
        <begin position="175"/>
        <end position="191"/>
    </location>
</feature>
<dbReference type="InterPro" id="IPR047928">
    <property type="entry name" value="Perm_prefix_1"/>
</dbReference>
<dbReference type="PANTHER" id="PTHR30474">
    <property type="entry name" value="CELL CYCLE PROTEIN"/>
    <property type="match status" value="1"/>
</dbReference>
<keyword evidence="2 6" id="KW-0812">Transmembrane</keyword>
<dbReference type="GO" id="GO:0032153">
    <property type="term" value="C:cell division site"/>
    <property type="evidence" value="ECO:0007669"/>
    <property type="project" value="TreeGrafter"/>
</dbReference>
<keyword evidence="3" id="KW-0133">Cell shape</keyword>
<comment type="caution">
    <text evidence="7">The sequence shown here is derived from an EMBL/GenBank/DDBJ whole genome shotgun (WGS) entry which is preliminary data.</text>
</comment>
<feature type="transmembrane region" description="Helical" evidence="6">
    <location>
        <begin position="369"/>
        <end position="402"/>
    </location>
</feature>
<feature type="transmembrane region" description="Helical" evidence="6">
    <location>
        <begin position="203"/>
        <end position="236"/>
    </location>
</feature>
<keyword evidence="4 6" id="KW-1133">Transmembrane helix</keyword>
<dbReference type="Proteomes" id="UP000005384">
    <property type="component" value="Unassembled WGS sequence"/>
</dbReference>
<dbReference type="NCBIfam" id="NF038403">
    <property type="entry name" value="perm_prefix_1"/>
    <property type="match status" value="1"/>
</dbReference>
<sequence>MEMREYLDTLVEQIRFKKARELVEEEVKSHIEDQMEAYRAQGMTEAEAEERAVRQMGDPVEAGVALDRVHRPGMDWRLVGLIAFLSLAGLAVLYVRCGQNGDYAGFWKQCIYIGVGFLLMMAVCLMDYSAVGKYAVPMWCGLGALILIAAVSGPMVNGARYYIRLSSFHMEIKNYIYLYVPIYAGILYRSRGGGYLSLIKCGLFHVAAMLVSLMAVTLPICLDVTAVCLILTSIAIWNGWFAVRRRNAYALLGLSVLSVPALLMGFGLWRMYPYQIRRIQAILNPYKDSNGAGYLPSIIRETLKNGSLLGQSGEPVADVLKGVNTDYVLTHLVSTYGYLAAVFLVILFALLLLHIFHALSRQKNQLGQMIGLGCGFVFALQLFHGVMLNLGIGFMTVGIPFLSNGQSVTIAAYLLMGMLLSIYRYKDVAVDKKASYQKKYRIRIEKI</sequence>
<dbReference type="GO" id="GO:0051301">
    <property type="term" value="P:cell division"/>
    <property type="evidence" value="ECO:0007669"/>
    <property type="project" value="InterPro"/>
</dbReference>
<evidence type="ECO:0000256" key="2">
    <source>
        <dbReference type="ARBA" id="ARBA00022692"/>
    </source>
</evidence>
<evidence type="ECO:0000256" key="5">
    <source>
        <dbReference type="ARBA" id="ARBA00023136"/>
    </source>
</evidence>
<dbReference type="InterPro" id="IPR001182">
    <property type="entry name" value="FtsW/RodA"/>
</dbReference>
<evidence type="ECO:0000256" key="6">
    <source>
        <dbReference type="SAM" id="Phobius"/>
    </source>
</evidence>
<evidence type="ECO:0000313" key="8">
    <source>
        <dbReference type="Proteomes" id="UP000005384"/>
    </source>
</evidence>
<evidence type="ECO:0008006" key="9">
    <source>
        <dbReference type="Google" id="ProtNLM"/>
    </source>
</evidence>
<evidence type="ECO:0000256" key="3">
    <source>
        <dbReference type="ARBA" id="ARBA00022960"/>
    </source>
</evidence>
<dbReference type="HOGENOM" id="CLU_029243_7_0_9"/>
<feature type="transmembrane region" description="Helical" evidence="6">
    <location>
        <begin position="408"/>
        <end position="425"/>
    </location>
</feature>
<feature type="transmembrane region" description="Helical" evidence="6">
    <location>
        <begin position="109"/>
        <end position="130"/>
    </location>
</feature>
<accession>G5IFF6</accession>
<comment type="subcellular location">
    <subcellularLocation>
        <location evidence="1">Membrane</location>
        <topology evidence="1">Multi-pass membrane protein</topology>
    </subcellularLocation>
</comment>
<evidence type="ECO:0000256" key="1">
    <source>
        <dbReference type="ARBA" id="ARBA00004141"/>
    </source>
</evidence>
<protein>
    <recommendedName>
        <fullName evidence="9">Cell division protein FtsW</fullName>
    </recommendedName>
</protein>
<dbReference type="GO" id="GO:0015648">
    <property type="term" value="F:lipid-linked peptidoglycan transporter activity"/>
    <property type="evidence" value="ECO:0007669"/>
    <property type="project" value="TreeGrafter"/>
</dbReference>
<dbReference type="GO" id="GO:0005886">
    <property type="term" value="C:plasma membrane"/>
    <property type="evidence" value="ECO:0007669"/>
    <property type="project" value="TreeGrafter"/>
</dbReference>